<feature type="transmembrane region" description="Helical" evidence="1">
    <location>
        <begin position="86"/>
        <end position="112"/>
    </location>
</feature>
<evidence type="ECO:0000256" key="1">
    <source>
        <dbReference type="SAM" id="Phobius"/>
    </source>
</evidence>
<reference evidence="2" key="1">
    <citation type="submission" date="2020-10" db="EMBL/GenBank/DDBJ databases">
        <authorList>
            <person name="Castelo-Branco R."/>
            <person name="Eusebio N."/>
            <person name="Adriana R."/>
            <person name="Vieira A."/>
            <person name="Brugerolle De Fraissinette N."/>
            <person name="Rezende De Castro R."/>
            <person name="Schneider M.P."/>
            <person name="Vasconcelos V."/>
            <person name="Leao P.N."/>
        </authorList>
    </citation>
    <scope>NUCLEOTIDE SEQUENCE</scope>
    <source>
        <strain evidence="2">LEGE 11479</strain>
    </source>
</reference>
<comment type="caution">
    <text evidence="2">The sequence shown here is derived from an EMBL/GenBank/DDBJ whole genome shotgun (WGS) entry which is preliminary data.</text>
</comment>
<accession>A0A928ZXC4</accession>
<evidence type="ECO:0000313" key="2">
    <source>
        <dbReference type="EMBL" id="MBE9069163.1"/>
    </source>
</evidence>
<keyword evidence="3" id="KW-1185">Reference proteome</keyword>
<evidence type="ECO:0000313" key="3">
    <source>
        <dbReference type="Proteomes" id="UP000615026"/>
    </source>
</evidence>
<sequence length="160" mass="18233">MNRDVKRKATSISLSRLVLISAFRLSMIWDLLTTFLGTLLLLNGIHFIALGLSLVGTLIAGAFNFSTRAIWASRRIKQSETYLLRLAWTLAVLFDFWTSFICNVTYVALGRFELGRSVTWAYLSQLPWEQHLIVLVITLFTTMSPMMVGLIRERNPDFLG</sequence>
<keyword evidence="1" id="KW-0812">Transmembrane</keyword>
<organism evidence="2 3">
    <name type="scientific">Leptolyngbya cf. ectocarpi LEGE 11479</name>
    <dbReference type="NCBI Taxonomy" id="1828722"/>
    <lineage>
        <taxon>Bacteria</taxon>
        <taxon>Bacillati</taxon>
        <taxon>Cyanobacteriota</taxon>
        <taxon>Cyanophyceae</taxon>
        <taxon>Leptolyngbyales</taxon>
        <taxon>Leptolyngbyaceae</taxon>
        <taxon>Leptolyngbya group</taxon>
        <taxon>Leptolyngbya</taxon>
    </lineage>
</organism>
<keyword evidence="1" id="KW-0472">Membrane</keyword>
<feature type="transmembrane region" description="Helical" evidence="1">
    <location>
        <begin position="12"/>
        <end position="32"/>
    </location>
</feature>
<dbReference type="EMBL" id="JADEXP010000242">
    <property type="protein sequence ID" value="MBE9069163.1"/>
    <property type="molecule type" value="Genomic_DNA"/>
</dbReference>
<protein>
    <submittedName>
        <fullName evidence="2">Uncharacterized protein</fullName>
    </submittedName>
</protein>
<feature type="transmembrane region" description="Helical" evidence="1">
    <location>
        <begin position="44"/>
        <end position="65"/>
    </location>
</feature>
<feature type="transmembrane region" description="Helical" evidence="1">
    <location>
        <begin position="132"/>
        <end position="151"/>
    </location>
</feature>
<proteinExistence type="predicted"/>
<dbReference type="AlphaFoldDB" id="A0A928ZXC4"/>
<name>A0A928ZXC4_LEPEC</name>
<keyword evidence="1" id="KW-1133">Transmembrane helix</keyword>
<gene>
    <name evidence="2" type="ORF">IQ260_21185</name>
</gene>
<dbReference type="RefSeq" id="WP_193995078.1">
    <property type="nucleotide sequence ID" value="NZ_JADEXP010000242.1"/>
</dbReference>
<dbReference type="Proteomes" id="UP000615026">
    <property type="component" value="Unassembled WGS sequence"/>
</dbReference>